<dbReference type="Proteomes" id="UP001174677">
    <property type="component" value="Chromosome 6"/>
</dbReference>
<evidence type="ECO:0000256" key="9">
    <source>
        <dbReference type="ARBA" id="ARBA00022989"/>
    </source>
</evidence>
<feature type="chain" id="PRO_5047009845" description="Protein kinase domain-containing protein" evidence="14">
    <location>
        <begin position="39"/>
        <end position="682"/>
    </location>
</feature>
<evidence type="ECO:0000256" key="6">
    <source>
        <dbReference type="ARBA" id="ARBA00022741"/>
    </source>
</evidence>
<dbReference type="EMBL" id="JARPOI010000006">
    <property type="protein sequence ID" value="KAJ9178394.1"/>
    <property type="molecule type" value="Genomic_DNA"/>
</dbReference>
<reference evidence="16" key="1">
    <citation type="journal article" date="2023" name="Plant Biotechnol. J.">
        <title>Chromosome-level wild Hevea brasiliensis genome provides new tools for genomic-assisted breeding and valuable loci to elevate rubber yield.</title>
        <authorList>
            <person name="Cheng H."/>
            <person name="Song X."/>
            <person name="Hu Y."/>
            <person name="Wu T."/>
            <person name="Yang Q."/>
            <person name="An Z."/>
            <person name="Feng S."/>
            <person name="Deng Z."/>
            <person name="Wu W."/>
            <person name="Zeng X."/>
            <person name="Tu M."/>
            <person name="Wang X."/>
            <person name="Huang H."/>
        </authorList>
    </citation>
    <scope>NUCLEOTIDE SEQUENCE</scope>
    <source>
        <strain evidence="16">MT/VB/25A 57/8</strain>
    </source>
</reference>
<evidence type="ECO:0000256" key="14">
    <source>
        <dbReference type="SAM" id="SignalP"/>
    </source>
</evidence>
<dbReference type="Gene3D" id="3.30.200.20">
    <property type="entry name" value="Phosphorylase Kinase, domain 1"/>
    <property type="match status" value="1"/>
</dbReference>
<feature type="domain" description="Protein kinase" evidence="15">
    <location>
        <begin position="366"/>
        <end position="640"/>
    </location>
</feature>
<proteinExistence type="predicted"/>
<dbReference type="PROSITE" id="PS00107">
    <property type="entry name" value="PROTEIN_KINASE_ATP"/>
    <property type="match status" value="1"/>
</dbReference>
<evidence type="ECO:0000256" key="12">
    <source>
        <dbReference type="PROSITE-ProRule" id="PRU10141"/>
    </source>
</evidence>
<keyword evidence="7" id="KW-0418">Kinase</keyword>
<feature type="compositionally biased region" description="Polar residues" evidence="13">
    <location>
        <begin position="665"/>
        <end position="682"/>
    </location>
</feature>
<dbReference type="InterPro" id="IPR008271">
    <property type="entry name" value="Ser/Thr_kinase_AS"/>
</dbReference>
<evidence type="ECO:0000313" key="16">
    <source>
        <dbReference type="EMBL" id="KAJ9178394.1"/>
    </source>
</evidence>
<dbReference type="SUPFAM" id="SSF56112">
    <property type="entry name" value="Protein kinase-like (PK-like)"/>
    <property type="match status" value="1"/>
</dbReference>
<keyword evidence="10" id="KW-0472">Membrane</keyword>
<feature type="signal peptide" evidence="14">
    <location>
        <begin position="1"/>
        <end position="38"/>
    </location>
</feature>
<protein>
    <recommendedName>
        <fullName evidence="15">Protein kinase domain-containing protein</fullName>
    </recommendedName>
</protein>
<organism evidence="16 17">
    <name type="scientific">Hevea brasiliensis</name>
    <name type="common">Para rubber tree</name>
    <name type="synonym">Siphonia brasiliensis</name>
    <dbReference type="NCBI Taxonomy" id="3981"/>
    <lineage>
        <taxon>Eukaryota</taxon>
        <taxon>Viridiplantae</taxon>
        <taxon>Streptophyta</taxon>
        <taxon>Embryophyta</taxon>
        <taxon>Tracheophyta</taxon>
        <taxon>Spermatophyta</taxon>
        <taxon>Magnoliopsida</taxon>
        <taxon>eudicotyledons</taxon>
        <taxon>Gunneridae</taxon>
        <taxon>Pentapetalae</taxon>
        <taxon>rosids</taxon>
        <taxon>fabids</taxon>
        <taxon>Malpighiales</taxon>
        <taxon>Euphorbiaceae</taxon>
        <taxon>Crotonoideae</taxon>
        <taxon>Micrandreae</taxon>
        <taxon>Hevea</taxon>
    </lineage>
</organism>
<keyword evidence="4" id="KW-0812">Transmembrane</keyword>
<keyword evidence="9" id="KW-1133">Transmembrane helix</keyword>
<evidence type="ECO:0000256" key="8">
    <source>
        <dbReference type="ARBA" id="ARBA00022840"/>
    </source>
</evidence>
<dbReference type="InterPro" id="IPR017441">
    <property type="entry name" value="Protein_kinase_ATP_BS"/>
</dbReference>
<dbReference type="PANTHER" id="PTHR27009">
    <property type="entry name" value="RUST RESISTANCE KINASE LR10-RELATED"/>
    <property type="match status" value="1"/>
</dbReference>
<comment type="subcellular location">
    <subcellularLocation>
        <location evidence="1">Membrane</location>
        <topology evidence="1">Single-pass type I membrane protein</topology>
    </subcellularLocation>
</comment>
<sequence length="682" mass="77054">MSVLFFTRNAIGFMFERSLPFGGQIAFLLLLLLQICHGKDNTCNPSSCGNILNITYPFRLQTDPKHFGDSRYSLSCENNTTVLHLYSRKYFVQAINYNNYTIRLLDPGVVKDDCSSMPLFPLTRPDFPDGGPYTPNKYLSASELTTFSAEIIFVNCVDPVNYPFYVNATSCINNGAKYSFVKIDKFGGMSGMEWMSTCTIVTAALLPAERDYTNMSFVEVHKELAYGFEISWLNLYCERCESKQCLFNESENRIHCFEDMPGYLKEVCYLSPSLFIHVAQCSFYNASISHGLSYKIKRSLPAILAYLGLFIATRTLCGTPFVVVFLVYKWRRRHLSGYETIEEFLQNQQNMKPIRYSYSDIKKMTGGFKEKLGEGGFGCVYKGKLRSGHIAAVKMLSKSKTDGQDFINEVATIGRIHHTNVVQLIGFCAEGSKYALIYDFMPNGSLDKYLSSREGSISLSWDKLYEISLGVARGIGYLHRGCDMQILHFDIKPHNILLDENFIPKISDFGLAKLYATNDSINTLTAARGTIGYMAPELFYRNIGRVSHKADVYSFGMLLLEMAGKRKNLNALIENSSETYFPFWVYDEVSSSKVVEISDDMEEITKIAKLMVVVGLWCIQMRPNDRPPMNKVIEMLEGDLEGLQLPSRLSLCPQESILEDGEESPSMSIDFSESSSLIENAS</sequence>
<keyword evidence="17" id="KW-1185">Reference proteome</keyword>
<evidence type="ECO:0000259" key="15">
    <source>
        <dbReference type="PROSITE" id="PS50011"/>
    </source>
</evidence>
<dbReference type="Gene3D" id="1.10.510.10">
    <property type="entry name" value="Transferase(Phosphotransferase) domain 1"/>
    <property type="match status" value="1"/>
</dbReference>
<evidence type="ECO:0000256" key="3">
    <source>
        <dbReference type="ARBA" id="ARBA00022679"/>
    </source>
</evidence>
<name>A0ABQ9MDN2_HEVBR</name>
<dbReference type="Pfam" id="PF07714">
    <property type="entry name" value="PK_Tyr_Ser-Thr"/>
    <property type="match status" value="1"/>
</dbReference>
<dbReference type="InterPro" id="IPR025287">
    <property type="entry name" value="WAK_GUB"/>
</dbReference>
<keyword evidence="5 14" id="KW-0732">Signal</keyword>
<keyword evidence="3" id="KW-0808">Transferase</keyword>
<dbReference type="InterPro" id="IPR001245">
    <property type="entry name" value="Ser-Thr/Tyr_kinase_cat_dom"/>
</dbReference>
<dbReference type="InterPro" id="IPR000719">
    <property type="entry name" value="Prot_kinase_dom"/>
</dbReference>
<evidence type="ECO:0000256" key="11">
    <source>
        <dbReference type="ARBA" id="ARBA00023180"/>
    </source>
</evidence>
<evidence type="ECO:0000256" key="5">
    <source>
        <dbReference type="ARBA" id="ARBA00022729"/>
    </source>
</evidence>
<dbReference type="Pfam" id="PF13947">
    <property type="entry name" value="GUB_WAK_bind"/>
    <property type="match status" value="1"/>
</dbReference>
<feature type="region of interest" description="Disordered" evidence="13">
    <location>
        <begin position="659"/>
        <end position="682"/>
    </location>
</feature>
<evidence type="ECO:0000256" key="1">
    <source>
        <dbReference type="ARBA" id="ARBA00004479"/>
    </source>
</evidence>
<evidence type="ECO:0000256" key="10">
    <source>
        <dbReference type="ARBA" id="ARBA00023136"/>
    </source>
</evidence>
<keyword evidence="6 12" id="KW-0547">Nucleotide-binding</keyword>
<dbReference type="PROSITE" id="PS00108">
    <property type="entry name" value="PROTEIN_KINASE_ST"/>
    <property type="match status" value="1"/>
</dbReference>
<evidence type="ECO:0000256" key="7">
    <source>
        <dbReference type="ARBA" id="ARBA00022777"/>
    </source>
</evidence>
<accession>A0ABQ9MDN2</accession>
<dbReference type="InterPro" id="IPR011009">
    <property type="entry name" value="Kinase-like_dom_sf"/>
</dbReference>
<dbReference type="SMART" id="SM00220">
    <property type="entry name" value="S_TKc"/>
    <property type="match status" value="1"/>
</dbReference>
<keyword evidence="2" id="KW-0723">Serine/threonine-protein kinase</keyword>
<dbReference type="PROSITE" id="PS50011">
    <property type="entry name" value="PROTEIN_KINASE_DOM"/>
    <property type="match status" value="1"/>
</dbReference>
<evidence type="ECO:0000256" key="4">
    <source>
        <dbReference type="ARBA" id="ARBA00022692"/>
    </source>
</evidence>
<keyword evidence="8 12" id="KW-0067">ATP-binding</keyword>
<evidence type="ECO:0000313" key="17">
    <source>
        <dbReference type="Proteomes" id="UP001174677"/>
    </source>
</evidence>
<keyword evidence="11" id="KW-0325">Glycoprotein</keyword>
<comment type="caution">
    <text evidence="16">The sequence shown here is derived from an EMBL/GenBank/DDBJ whole genome shotgun (WGS) entry which is preliminary data.</text>
</comment>
<dbReference type="InterPro" id="IPR045874">
    <property type="entry name" value="LRK10/LRL21-25-like"/>
</dbReference>
<evidence type="ECO:0000256" key="13">
    <source>
        <dbReference type="SAM" id="MobiDB-lite"/>
    </source>
</evidence>
<feature type="binding site" evidence="12">
    <location>
        <position position="394"/>
    </location>
    <ligand>
        <name>ATP</name>
        <dbReference type="ChEBI" id="CHEBI:30616"/>
    </ligand>
</feature>
<gene>
    <name evidence="16" type="ORF">P3X46_010281</name>
</gene>
<evidence type="ECO:0000256" key="2">
    <source>
        <dbReference type="ARBA" id="ARBA00022527"/>
    </source>
</evidence>